<name>A0ABP1I9Q1_9EUKA</name>
<dbReference type="EMBL" id="CAXDID020000062">
    <property type="protein sequence ID" value="CAL6010662.1"/>
    <property type="molecule type" value="Genomic_DNA"/>
</dbReference>
<accession>A0ABP1I9Q1</accession>
<evidence type="ECO:0000313" key="2">
    <source>
        <dbReference type="Proteomes" id="UP001642409"/>
    </source>
</evidence>
<reference evidence="1 2" key="1">
    <citation type="submission" date="2024-07" db="EMBL/GenBank/DDBJ databases">
        <authorList>
            <person name="Akdeniz Z."/>
        </authorList>
    </citation>
    <scope>NUCLEOTIDE SEQUENCE [LARGE SCALE GENOMIC DNA]</scope>
</reference>
<dbReference type="Proteomes" id="UP001642409">
    <property type="component" value="Unassembled WGS sequence"/>
</dbReference>
<organism evidence="1 2">
    <name type="scientific">Hexamita inflata</name>
    <dbReference type="NCBI Taxonomy" id="28002"/>
    <lineage>
        <taxon>Eukaryota</taxon>
        <taxon>Metamonada</taxon>
        <taxon>Diplomonadida</taxon>
        <taxon>Hexamitidae</taxon>
        <taxon>Hexamitinae</taxon>
        <taxon>Hexamita</taxon>
    </lineage>
</organism>
<comment type="caution">
    <text evidence="1">The sequence shown here is derived from an EMBL/GenBank/DDBJ whole genome shotgun (WGS) entry which is preliminary data.</text>
</comment>
<proteinExistence type="predicted"/>
<sequence>MSLFFDVQFFQKVTLVQKYDQVLKSQITFSSQVLEFGLRNEYYVVVLEELEHYLVHKTGVTLGSIVQVAVGQARAHLQELLFGEVEYFLQPGSVNQDQFLERALIPLLCRGLVLLLGNEHTVLAVALNTYHFLSGAEELTHQMRQIQSQAELRVFDCM</sequence>
<protein>
    <submittedName>
        <fullName evidence="1">Hypothetical_protein</fullName>
    </submittedName>
</protein>
<gene>
    <name evidence="1" type="ORF">HINF_LOCUS22189</name>
</gene>
<evidence type="ECO:0000313" key="1">
    <source>
        <dbReference type="EMBL" id="CAL6010662.1"/>
    </source>
</evidence>
<keyword evidence="2" id="KW-1185">Reference proteome</keyword>